<proteinExistence type="predicted"/>
<dbReference type="NCBIfam" id="TIGR03710">
    <property type="entry name" value="OAFO_sf"/>
    <property type="match status" value="1"/>
</dbReference>
<dbReference type="Pfam" id="PF01855">
    <property type="entry name" value="POR_N"/>
    <property type="match status" value="1"/>
</dbReference>
<protein>
    <recommendedName>
        <fullName evidence="6">2-oxoacid:ferredoxin oxidoreductase subunit alpha</fullName>
    </recommendedName>
</protein>
<evidence type="ECO:0008006" key="6">
    <source>
        <dbReference type="Google" id="ProtNLM"/>
    </source>
</evidence>
<dbReference type="CDD" id="cd07034">
    <property type="entry name" value="TPP_PYR_PFOR_IOR-alpha_like"/>
    <property type="match status" value="1"/>
</dbReference>
<dbReference type="Proteomes" id="UP000177092">
    <property type="component" value="Unassembled WGS sequence"/>
</dbReference>
<dbReference type="Pfam" id="PF01558">
    <property type="entry name" value="POR"/>
    <property type="match status" value="1"/>
</dbReference>
<dbReference type="Gene3D" id="3.40.50.970">
    <property type="match status" value="1"/>
</dbReference>
<dbReference type="Gene3D" id="3.40.50.920">
    <property type="match status" value="1"/>
</dbReference>
<dbReference type="InterPro" id="IPR022367">
    <property type="entry name" value="2-oxoacid/accept_OxRdtase_asu"/>
</dbReference>
<organism evidence="4 5">
    <name type="scientific">Candidatus Gottesmanbacteria bacterium RIFCSPHIGHO2_02_FULL_40_13</name>
    <dbReference type="NCBI Taxonomy" id="1798384"/>
    <lineage>
        <taxon>Bacteria</taxon>
        <taxon>Candidatus Gottesmaniibacteriota</taxon>
    </lineage>
</organism>
<sequence length="579" mass="64033">MNITWKIGGEAGFGIMSTGLMFSKIAVRHGYNIFDYVEYPSLIRGGHNVYEVRVSDSPVYAQEKKADFLFALNRETVDLHKNELKDGSIVVIDREKFDVNSADFPDGKVILYDLPLGKLTLSVGADKVMENNVALGATMAIFKMDLAVLITIISEIFAKKGEEVINKNSKAAQAGFDYVTSHPPKNFLLTLPKKKASTQMIIAGNEAVGLGAITAGCKFFVAYPMTPSSSLMHFMAAHGQKNGVVVKHAEDEISVINMAIGASYAGVRSMLGTAGGGFSLMVEGLGLAGITETPLVLMVGQRPGPATGMPTWTSQGDLHFVINASQDEFPRIVLAPGDAEEAFFLTVEAFNLADYYQIPVIILTDKYVGESHFSLKVFNLDNLFLNRGKIVSWEDEDKVEGYLRYKITDDGIPVRAFPGMKKAIFTANSYEHDEYGWSSEEAKDRVGQVERRNKKLETYKKTIPDPKIYGESDADLTLVAWGSTKGPVLQALKDLREENYPKKVNFLHLTHVWPLPVPHLESILSKAKKKLIIEGNSTSQMASLIRQETGITFDHKLLRFDGRPFYPEDIIIKVKEILS</sequence>
<dbReference type="PANTHER" id="PTHR32154">
    <property type="entry name" value="PYRUVATE-FLAVODOXIN OXIDOREDUCTASE-RELATED"/>
    <property type="match status" value="1"/>
</dbReference>
<dbReference type="GO" id="GO:0016903">
    <property type="term" value="F:oxidoreductase activity, acting on the aldehyde or oxo group of donors"/>
    <property type="evidence" value="ECO:0007669"/>
    <property type="project" value="InterPro"/>
</dbReference>
<name>A0A1F6A916_9BACT</name>
<keyword evidence="1" id="KW-0560">Oxidoreductase</keyword>
<dbReference type="InterPro" id="IPR029061">
    <property type="entry name" value="THDP-binding"/>
</dbReference>
<gene>
    <name evidence="4" type="ORF">A3D03_04800</name>
</gene>
<evidence type="ECO:0000259" key="3">
    <source>
        <dbReference type="Pfam" id="PF01855"/>
    </source>
</evidence>
<dbReference type="Gene3D" id="3.40.920.10">
    <property type="entry name" value="Pyruvate-ferredoxin oxidoreductase, PFOR, domain III"/>
    <property type="match status" value="1"/>
</dbReference>
<comment type="caution">
    <text evidence="4">The sequence shown here is derived from an EMBL/GenBank/DDBJ whole genome shotgun (WGS) entry which is preliminary data.</text>
</comment>
<dbReference type="GO" id="GO:0006979">
    <property type="term" value="P:response to oxidative stress"/>
    <property type="evidence" value="ECO:0007669"/>
    <property type="project" value="TreeGrafter"/>
</dbReference>
<dbReference type="InterPro" id="IPR019752">
    <property type="entry name" value="Pyrv/ketoisovalerate_OxRed_cat"/>
</dbReference>
<accession>A0A1F6A916</accession>
<dbReference type="AlphaFoldDB" id="A0A1F6A916"/>
<dbReference type="InterPro" id="IPR002880">
    <property type="entry name" value="Pyrv_Fd/Flavodoxin_OxRdtase_N"/>
</dbReference>
<reference evidence="4 5" key="1">
    <citation type="journal article" date="2016" name="Nat. Commun.">
        <title>Thousands of microbial genomes shed light on interconnected biogeochemical processes in an aquifer system.</title>
        <authorList>
            <person name="Anantharaman K."/>
            <person name="Brown C.T."/>
            <person name="Hug L.A."/>
            <person name="Sharon I."/>
            <person name="Castelle C.J."/>
            <person name="Probst A.J."/>
            <person name="Thomas B.C."/>
            <person name="Singh A."/>
            <person name="Wilkins M.J."/>
            <person name="Karaoz U."/>
            <person name="Brodie E.L."/>
            <person name="Williams K.H."/>
            <person name="Hubbard S.S."/>
            <person name="Banfield J.F."/>
        </authorList>
    </citation>
    <scope>NUCLEOTIDE SEQUENCE [LARGE SCALE GENOMIC DNA]</scope>
</reference>
<evidence type="ECO:0000313" key="5">
    <source>
        <dbReference type="Proteomes" id="UP000177092"/>
    </source>
</evidence>
<evidence type="ECO:0000313" key="4">
    <source>
        <dbReference type="EMBL" id="OGG21208.1"/>
    </source>
</evidence>
<dbReference type="InterPro" id="IPR002869">
    <property type="entry name" value="Pyrv_flavodox_OxRed_cen"/>
</dbReference>
<dbReference type="PANTHER" id="PTHR32154:SF20">
    <property type="entry name" value="2-OXOGLUTARATE OXIDOREDUCTASE SUBUNIT KORA"/>
    <property type="match status" value="1"/>
</dbReference>
<dbReference type="EMBL" id="MFJN01000026">
    <property type="protein sequence ID" value="OGG21208.1"/>
    <property type="molecule type" value="Genomic_DNA"/>
</dbReference>
<dbReference type="SUPFAM" id="SSF52922">
    <property type="entry name" value="TK C-terminal domain-like"/>
    <property type="match status" value="1"/>
</dbReference>
<feature type="domain" description="Pyruvate/ketoisovalerate oxidoreductase catalytic" evidence="2">
    <location>
        <begin position="12"/>
        <end position="177"/>
    </location>
</feature>
<feature type="domain" description="Pyruvate flavodoxin/ferredoxin oxidoreductase pyrimidine binding" evidence="3">
    <location>
        <begin position="211"/>
        <end position="449"/>
    </location>
</feature>
<evidence type="ECO:0000259" key="2">
    <source>
        <dbReference type="Pfam" id="PF01558"/>
    </source>
</evidence>
<evidence type="ECO:0000256" key="1">
    <source>
        <dbReference type="ARBA" id="ARBA00023002"/>
    </source>
</evidence>
<dbReference type="FunFam" id="3.40.50.970:FF:000022">
    <property type="entry name" value="2-oxoglutarate ferredoxin oxidoreductase alpha subunit"/>
    <property type="match status" value="1"/>
</dbReference>
<dbReference type="InterPro" id="IPR050722">
    <property type="entry name" value="Pyruvate:ferred/Flavod_OxRd"/>
</dbReference>
<dbReference type="SUPFAM" id="SSF52518">
    <property type="entry name" value="Thiamin diphosphate-binding fold (THDP-binding)"/>
    <property type="match status" value="1"/>
</dbReference>
<dbReference type="InterPro" id="IPR009014">
    <property type="entry name" value="Transketo_C/PFOR_II"/>
</dbReference>
<dbReference type="STRING" id="1798384.A3D03_04800"/>
<dbReference type="SUPFAM" id="SSF53323">
    <property type="entry name" value="Pyruvate-ferredoxin oxidoreductase, PFOR, domain III"/>
    <property type="match status" value="1"/>
</dbReference>